<feature type="compositionally biased region" description="Low complexity" evidence="10">
    <location>
        <begin position="1314"/>
        <end position="1375"/>
    </location>
</feature>
<dbReference type="RefSeq" id="WP_013412776.1">
    <property type="nucleotide sequence ID" value="NC_014657.1"/>
</dbReference>
<evidence type="ECO:0000313" key="13">
    <source>
        <dbReference type="EMBL" id="ADQ05453.1"/>
    </source>
</evidence>
<dbReference type="SUPFAM" id="SSF51445">
    <property type="entry name" value="(Trans)glycosidases"/>
    <property type="match status" value="1"/>
</dbReference>
<organism evidence="13 14">
    <name type="scientific">Caldicellulosiruptor owensensis (strain ATCC 700167 / DSM 13100 / OL)</name>
    <dbReference type="NCBI Taxonomy" id="632518"/>
    <lineage>
        <taxon>Bacteria</taxon>
        <taxon>Bacillati</taxon>
        <taxon>Bacillota</taxon>
        <taxon>Bacillota incertae sedis</taxon>
        <taxon>Caldicellulosiruptorales</taxon>
        <taxon>Caldicellulosiruptoraceae</taxon>
        <taxon>Caldicellulosiruptor</taxon>
    </lineage>
</organism>
<dbReference type="InterPro" id="IPR001000">
    <property type="entry name" value="GH10_dom"/>
</dbReference>
<dbReference type="Pfam" id="PF00395">
    <property type="entry name" value="SLH"/>
    <property type="match status" value="2"/>
</dbReference>
<dbReference type="CAZy" id="CBM9">
    <property type="family name" value="Carbohydrate-Binding Module Family 9"/>
</dbReference>
<dbReference type="Pfam" id="PF06452">
    <property type="entry name" value="CBM9_1"/>
    <property type="match status" value="2"/>
</dbReference>
<evidence type="ECO:0000256" key="1">
    <source>
        <dbReference type="ARBA" id="ARBA00007495"/>
    </source>
</evidence>
<reference evidence="13 14" key="2">
    <citation type="journal article" date="2011" name="J. Bacteriol.">
        <title>Complete genome sequences for the anaerobic, extremely thermophilic plant biomass-degrading bacteria Caldicellulosiruptor hydrothermalis, Caldicellulosiruptor kristjanssonii, Caldicellulosiruptor kronotskyensis, Caldicellulosiruptor owensenis, and Caldicellulosiruptor lactoaceticus.</title>
        <authorList>
            <person name="Blumer-Schuette S.E."/>
            <person name="Ozdemir I."/>
            <person name="Mistry D."/>
            <person name="Lucas S."/>
            <person name="Lapidus A."/>
            <person name="Cheng J.F."/>
            <person name="Goodwin L.A."/>
            <person name="Pitluck S."/>
            <person name="Land M.L."/>
            <person name="Hauser L.J."/>
            <person name="Woyke T."/>
            <person name="Mikhailova N."/>
            <person name="Pati A."/>
            <person name="Kyrpides N.C."/>
            <person name="Ivanova N."/>
            <person name="Detter J.C."/>
            <person name="Walston-Davenport K."/>
            <person name="Han S."/>
            <person name="Adams M.W."/>
            <person name="Kelly R.M."/>
        </authorList>
    </citation>
    <scope>NUCLEOTIDE SEQUENCE [LARGE SCALE GENOMIC DNA]</scope>
    <source>
        <strain evidence="14">ATCC 700167 / DSM 13100 / OL</strain>
    </source>
</reference>
<dbReference type="EMBL" id="CP002216">
    <property type="protein sequence ID" value="ADQ05453.1"/>
    <property type="molecule type" value="Genomic_DNA"/>
</dbReference>
<dbReference type="InterPro" id="IPR031158">
    <property type="entry name" value="GH10_AS"/>
</dbReference>
<evidence type="ECO:0000256" key="9">
    <source>
        <dbReference type="RuleBase" id="RU361174"/>
    </source>
</evidence>
<dbReference type="Proteomes" id="UP000006889">
    <property type="component" value="Chromosome"/>
</dbReference>
<keyword evidence="14" id="KW-1185">Reference proteome</keyword>
<dbReference type="InterPro" id="IPR025883">
    <property type="entry name" value="Cadherin-like_domain"/>
</dbReference>
<protein>
    <recommendedName>
        <fullName evidence="9">Beta-xylanase</fullName>
        <ecNumber evidence="9">3.2.1.8</ecNumber>
    </recommendedName>
</protein>
<feature type="domain" description="SLH" evidence="11">
    <location>
        <begin position="1617"/>
        <end position="1675"/>
    </location>
</feature>
<keyword evidence="5 9" id="KW-0119">Carbohydrate metabolism</keyword>
<feature type="active site" description="Nucleophile" evidence="8">
    <location>
        <position position="765"/>
    </location>
</feature>
<keyword evidence="6 9" id="KW-0326">Glycosidase</keyword>
<dbReference type="Gene3D" id="2.60.40.1190">
    <property type="match status" value="2"/>
</dbReference>
<dbReference type="GO" id="GO:0045493">
    <property type="term" value="P:xylan catabolic process"/>
    <property type="evidence" value="ECO:0007669"/>
    <property type="project" value="UniProtKB-KW"/>
</dbReference>
<dbReference type="eggNOG" id="COG0791">
    <property type="taxonomic scope" value="Bacteria"/>
</dbReference>
<evidence type="ECO:0000256" key="8">
    <source>
        <dbReference type="PROSITE-ProRule" id="PRU10061"/>
    </source>
</evidence>
<dbReference type="InterPro" id="IPR008979">
    <property type="entry name" value="Galactose-bd-like_sf"/>
</dbReference>
<proteinExistence type="inferred from homology"/>
<dbReference type="KEGG" id="cow:Calow_1924"/>
<evidence type="ECO:0000256" key="6">
    <source>
        <dbReference type="ARBA" id="ARBA00023295"/>
    </source>
</evidence>
<comment type="catalytic activity">
    <reaction evidence="9">
        <text>Endohydrolysis of (1-&gt;4)-beta-D-xylosidic linkages in xylans.</text>
        <dbReference type="EC" id="3.2.1.8"/>
    </reaction>
</comment>
<dbReference type="eggNOG" id="COG3693">
    <property type="taxonomic scope" value="Bacteria"/>
</dbReference>
<dbReference type="SUPFAM" id="SSF49785">
    <property type="entry name" value="Galactose-binding domain-like"/>
    <property type="match status" value="3"/>
</dbReference>
<keyword evidence="2" id="KW-0732">Signal</keyword>
<dbReference type="InterPro" id="IPR003305">
    <property type="entry name" value="CenC_carb-bd"/>
</dbReference>
<keyword evidence="7 9" id="KW-0624">Polysaccharide degradation</keyword>
<evidence type="ECO:0000256" key="4">
    <source>
        <dbReference type="ARBA" id="ARBA00022801"/>
    </source>
</evidence>
<keyword evidence="4 9" id="KW-0378">Hydrolase</keyword>
<accession>E4Q5G9</accession>
<evidence type="ECO:0000256" key="10">
    <source>
        <dbReference type="SAM" id="MobiDB-lite"/>
    </source>
</evidence>
<keyword evidence="13" id="KW-0858">Xylan degradation</keyword>
<dbReference type="PROSITE" id="PS51272">
    <property type="entry name" value="SLH"/>
    <property type="match status" value="2"/>
</dbReference>
<name>E4Q5G9_CALOW</name>
<dbReference type="InterPro" id="IPR044846">
    <property type="entry name" value="GH10"/>
</dbReference>
<feature type="domain" description="SLH" evidence="11">
    <location>
        <begin position="1500"/>
        <end position="1563"/>
    </location>
</feature>
<dbReference type="Gene3D" id="3.20.20.80">
    <property type="entry name" value="Glycosidases"/>
    <property type="match status" value="1"/>
</dbReference>
<dbReference type="GO" id="GO:0030246">
    <property type="term" value="F:carbohydrate binding"/>
    <property type="evidence" value="ECO:0007669"/>
    <property type="project" value="InterPro"/>
</dbReference>
<dbReference type="PRINTS" id="PR00134">
    <property type="entry name" value="GLHYDRLASE10"/>
</dbReference>
<comment type="similarity">
    <text evidence="1 9">Belongs to the glycosyl hydrolase 10 (cellulase F) family.</text>
</comment>
<dbReference type="InterPro" id="IPR001119">
    <property type="entry name" value="SLH_dom"/>
</dbReference>
<feature type="domain" description="GH10" evidence="12">
    <location>
        <begin position="510"/>
        <end position="849"/>
    </location>
</feature>
<dbReference type="STRING" id="632518.Calow_1924"/>
<evidence type="ECO:0000256" key="7">
    <source>
        <dbReference type="ARBA" id="ARBA00023326"/>
    </source>
</evidence>
<dbReference type="Pfam" id="PF00331">
    <property type="entry name" value="Glyco_hydro_10"/>
    <property type="match status" value="1"/>
</dbReference>
<evidence type="ECO:0000259" key="12">
    <source>
        <dbReference type="PROSITE" id="PS51760"/>
    </source>
</evidence>
<dbReference type="PANTHER" id="PTHR31490">
    <property type="entry name" value="GLYCOSYL HYDROLASE"/>
    <property type="match status" value="1"/>
</dbReference>
<dbReference type="SUPFAM" id="SSF49344">
    <property type="entry name" value="CBD9-like"/>
    <property type="match status" value="2"/>
</dbReference>
<dbReference type="Gene3D" id="2.60.120.260">
    <property type="entry name" value="Galactose-binding domain-like"/>
    <property type="match status" value="3"/>
</dbReference>
<dbReference type="InterPro" id="IPR010502">
    <property type="entry name" value="Carb-bd_dom_fam9"/>
</dbReference>
<evidence type="ECO:0000259" key="11">
    <source>
        <dbReference type="PROSITE" id="PS51272"/>
    </source>
</evidence>
<dbReference type="EC" id="3.2.1.8" evidence="9"/>
<evidence type="ECO:0000256" key="3">
    <source>
        <dbReference type="ARBA" id="ARBA00022737"/>
    </source>
</evidence>
<dbReference type="PROSITE" id="PS00591">
    <property type="entry name" value="GH10_1"/>
    <property type="match status" value="1"/>
</dbReference>
<dbReference type="PROSITE" id="PS51760">
    <property type="entry name" value="GH10_2"/>
    <property type="match status" value="1"/>
</dbReference>
<sequence length="1675" mass="187017">MKRRLVAFLIVLVFVLSIVNPAYFSFLTPVAKAQTGGTNLRFDFENGTQGWGPRGVSTTIATVYEQAYEGSYSLKVSGRSSTWDGAVVDITSSISANVTYTVSLFVRHSDIKPQRFSVYARVIDGSSEKYIQIADKVVMPNFWKQLFGKFTIATANPVQKVELLVCVPSNKSLEFFLDNVIVTSAQPASSGLVKSCTFESGGTEGWQARGTGSDAQVSVVDTVAHSGSKSLYVTGRAATWQGAQIDMTSLLEKGKEYQFSIWVYQNSGSEQKITLTMLRKNEDNSTNYDTIKWQQTVASGQWTEVTGSYTVPQTATQLIFYVESPNINFDFYLDDFTAVDKNPPVVNPGLVKSCTFESGSTEGFVQRGSASLTVVDGVYYHSPTKALYVTGRTATWQGAQIDMTSLLEKGKEYQFSIWVYQNSGSEQKITLTMQRKNEDNSTNYDTIKWQQTVASGQWTEVTGSYTVPQTATQLIFYVESPNINFDFYLDDFTVIDKNPITVPTAAKEPEWEIPSLCQQYSQYFSIGVAIPYRVLQNPVERAMVLKHFNSITAENEMKPDALQRTEGNFTFDIADQYVNFAQQNGIGIRGHTLVWHSQVPDWFFQHSDGTPLDPNNPDDKQLLRDRLKNHIQTVMSRYKGKVYAWDVVNEAIDESQPDGYRRSEWYRILGPTPETNGIPEYIVLAFQYARQTDPDAKLFYNDYNTETPKKRQFIYNMVTKLHEMGLIDGVGLQGHINVDSPTVKDIETTINLFSTIPGLEIQITELDISVYTGSSQRYDTLPQDVMIKQAMKFKELFEMLKRHSDRVTNVTLWGLKDDYSWLSKDRNNWPLLFDSNYQAKYNYWAIVEPSVLPLAINKASALNATATIDGIMDREYKGAIPVEIKDDAGNIKAVARMLWNANELYLYVNVNDSTYNPDTDFVMVCIDQDNAKLPELKPDDFWAIITRGGVLTELQNGKIAAYKVVTQQDSYVVEAKIILDNQLVKGANIGFDLAVRDDANVYSWNDKTNSQLYTTDNYGILSMSDNIKFATVYKGTPKIDGNEDPIWEFATQIKTETPIQVSGTVYAAAYANVKLLWDETAIYVWADVYDPLLNKANANPWEQDSIEIFVDENNHKTPYYEDDDVQYRVNYENTQTFGTNGYAQNFVTSTKITPFGYTVEAKVYMRTTTLSEGTIIGFDVQVNDADHTGRRVNVITWNDRSGNDWRDTTGFGCIELALFKNANLKQLAVSPGILSPGFSKDITAYTVTVPYETSSITVTAVPEIPSSLIYINDVQGNTKVISLNVGVNIIRVKVVADDNSEKIYTITVTRNAQTTTSPTTVIPSTPSTGTSTPTTTQEPQQTQQQQQQTQTQTQTQTTVQQQQQTQPATSQNTATIKLEDGKPTTVNLGQDTKVIVTPDAVTNTNAVISVEKVEKVSVNVGIGSIVAPAVKLNVENADLIKPVKIEVKVDPVNFKDDKIPVAFVVDETNKLTLVPVKKDVNKVVINTNKEGTIVVVAAKLDEVYKDITKNHWAYDTFKQAVTSGLVVGYNDMTLKPAKNVTLAEAAVIVQRAFEVQPKDTDKLPDVPGWAATAIKALLDNEIFAEIDNTNKPITRIQAVSIIMKALEKAGVSVESDEVEFSDISEQSLVDVEYLAKAYKLGIVKGYPDGTFKPNKEITRAEFLTLLFRALSNLKK</sequence>
<dbReference type="CAZy" id="GH10">
    <property type="family name" value="Glycoside Hydrolase Family 10"/>
</dbReference>
<dbReference type="SMART" id="SM00633">
    <property type="entry name" value="Glyco_10"/>
    <property type="match status" value="1"/>
</dbReference>
<dbReference type="OrthoDB" id="9809277at2"/>
<evidence type="ECO:0000313" key="14">
    <source>
        <dbReference type="Proteomes" id="UP000006889"/>
    </source>
</evidence>
<dbReference type="eggNOG" id="COG5184">
    <property type="taxonomic scope" value="Bacteria"/>
</dbReference>
<dbReference type="Pfam" id="PF02018">
    <property type="entry name" value="CBM_4_9"/>
    <property type="match status" value="3"/>
</dbReference>
<dbReference type="HOGENOM" id="CLU_001408_1_0_9"/>
<reference key="1">
    <citation type="submission" date="2010-09" db="EMBL/GenBank/DDBJ databases">
        <title>Complete sequence of Caldicellulosiruptor owensensis OL.</title>
        <authorList>
            <consortium name="US DOE Joint Genome Institute"/>
            <person name="Lucas S."/>
            <person name="Copeland A."/>
            <person name="Lapidus A."/>
            <person name="Cheng J.-F."/>
            <person name="Bruce D."/>
            <person name="Goodwin L."/>
            <person name="Pitluck S."/>
            <person name="Davenport K."/>
            <person name="Detter J.C."/>
            <person name="Han C."/>
            <person name="Tapia R."/>
            <person name="Land M."/>
            <person name="Hauser L."/>
            <person name="Chang Y.-J."/>
            <person name="Jeffries C."/>
            <person name="Kyrpides N."/>
            <person name="Ivanova N."/>
            <person name="Mikhailova N."/>
            <person name="Blumer-Schuette S.E."/>
            <person name="Kelly R.M."/>
            <person name="Woyke T."/>
        </authorList>
    </citation>
    <scope>NUCLEOTIDE SEQUENCE</scope>
    <source>
        <strain>OL</strain>
    </source>
</reference>
<dbReference type="CDD" id="cd00005">
    <property type="entry name" value="CBM9_like_1"/>
    <property type="match status" value="1"/>
</dbReference>
<evidence type="ECO:0000256" key="5">
    <source>
        <dbReference type="ARBA" id="ARBA00023277"/>
    </source>
</evidence>
<dbReference type="GO" id="GO:0031176">
    <property type="term" value="F:endo-1,4-beta-xylanase activity"/>
    <property type="evidence" value="ECO:0007669"/>
    <property type="project" value="UniProtKB-EC"/>
</dbReference>
<dbReference type="CAZy" id="CBM22">
    <property type="family name" value="Carbohydrate-Binding Module Family 22"/>
</dbReference>
<dbReference type="InterPro" id="IPR017853">
    <property type="entry name" value="GH"/>
</dbReference>
<evidence type="ECO:0000256" key="2">
    <source>
        <dbReference type="ARBA" id="ARBA00022729"/>
    </source>
</evidence>
<feature type="region of interest" description="Disordered" evidence="10">
    <location>
        <begin position="1314"/>
        <end position="1384"/>
    </location>
</feature>
<dbReference type="Pfam" id="PF12733">
    <property type="entry name" value="Cadherin-like"/>
    <property type="match status" value="1"/>
</dbReference>
<gene>
    <name evidence="13" type="ordered locus">Calow_1924</name>
</gene>
<dbReference type="PANTHER" id="PTHR31490:SF90">
    <property type="entry name" value="ENDO-1,4-BETA-XYLANASE A"/>
    <property type="match status" value="1"/>
</dbReference>
<keyword evidence="3" id="KW-0677">Repeat</keyword>